<dbReference type="OrthoDB" id="9806189at2"/>
<protein>
    <submittedName>
        <fullName evidence="2">Antibiotic biosynthesis monooxygenase</fullName>
    </submittedName>
</protein>
<dbReference type="InterPro" id="IPR011008">
    <property type="entry name" value="Dimeric_a/b-barrel"/>
</dbReference>
<dbReference type="PATRIC" id="fig|1121451.3.peg.3414"/>
<reference evidence="2 3" key="1">
    <citation type="submission" date="2012-10" db="EMBL/GenBank/DDBJ databases">
        <authorList>
            <person name="Genoscope - CEA"/>
        </authorList>
    </citation>
    <scope>NUCLEOTIDE SEQUENCE [LARGE SCALE GENOMIC DNA]</scope>
    <source>
        <strain evidence="3">AM13 / DSM 14728</strain>
    </source>
</reference>
<sequence length="101" mass="11513">MIIVNATMQAATGKEKELEEILLELVKGTATEEGAVEYRLHKFADATGKYRFYEKFKDQKAFDFHCETDHFKTLFSKLGPLLAEEAVLDKLELIDSIPESK</sequence>
<keyword evidence="2" id="KW-0503">Monooxygenase</keyword>
<dbReference type="KEGG" id="dhy:DESAM_23209"/>
<evidence type="ECO:0000259" key="1">
    <source>
        <dbReference type="PROSITE" id="PS51725"/>
    </source>
</evidence>
<gene>
    <name evidence="2" type="ORF">DESAM_23209</name>
</gene>
<dbReference type="EMBL" id="FO203522">
    <property type="protein sequence ID" value="CCO25476.1"/>
    <property type="molecule type" value="Genomic_DNA"/>
</dbReference>
<dbReference type="Proteomes" id="UP000010808">
    <property type="component" value="Chromosome"/>
</dbReference>
<dbReference type="HOGENOM" id="CLU_131496_11_0_7"/>
<dbReference type="PROSITE" id="PS51725">
    <property type="entry name" value="ABM"/>
    <property type="match status" value="1"/>
</dbReference>
<dbReference type="SUPFAM" id="SSF54909">
    <property type="entry name" value="Dimeric alpha+beta barrel"/>
    <property type="match status" value="1"/>
</dbReference>
<accession>L0RIS5</accession>
<keyword evidence="3" id="KW-1185">Reference proteome</keyword>
<name>L0RIS5_9BACT</name>
<dbReference type="InterPro" id="IPR007138">
    <property type="entry name" value="ABM_dom"/>
</dbReference>
<dbReference type="PANTHER" id="PTHR33336">
    <property type="entry name" value="QUINOL MONOOXYGENASE YGIN-RELATED"/>
    <property type="match status" value="1"/>
</dbReference>
<dbReference type="STRING" id="1121451.DESAM_23209"/>
<evidence type="ECO:0000313" key="2">
    <source>
        <dbReference type="EMBL" id="CCO25476.1"/>
    </source>
</evidence>
<dbReference type="eggNOG" id="COG1359">
    <property type="taxonomic scope" value="Bacteria"/>
</dbReference>
<evidence type="ECO:0000313" key="3">
    <source>
        <dbReference type="Proteomes" id="UP000010808"/>
    </source>
</evidence>
<proteinExistence type="predicted"/>
<dbReference type="PANTHER" id="PTHR33336:SF15">
    <property type="entry name" value="ABM DOMAIN-CONTAINING PROTEIN"/>
    <property type="match status" value="1"/>
</dbReference>
<dbReference type="RefSeq" id="WP_015338073.1">
    <property type="nucleotide sequence ID" value="NC_020055.1"/>
</dbReference>
<organism evidence="2 3">
    <name type="scientific">Maridesulfovibrio hydrothermalis AM13 = DSM 14728</name>
    <dbReference type="NCBI Taxonomy" id="1121451"/>
    <lineage>
        <taxon>Bacteria</taxon>
        <taxon>Pseudomonadati</taxon>
        <taxon>Thermodesulfobacteriota</taxon>
        <taxon>Desulfovibrionia</taxon>
        <taxon>Desulfovibrionales</taxon>
        <taxon>Desulfovibrionaceae</taxon>
        <taxon>Maridesulfovibrio</taxon>
    </lineage>
</organism>
<dbReference type="InterPro" id="IPR050744">
    <property type="entry name" value="AI-2_Isomerase_LsrG"/>
</dbReference>
<dbReference type="Pfam" id="PF03992">
    <property type="entry name" value="ABM"/>
    <property type="match status" value="1"/>
</dbReference>
<dbReference type="GO" id="GO:0004497">
    <property type="term" value="F:monooxygenase activity"/>
    <property type="evidence" value="ECO:0007669"/>
    <property type="project" value="UniProtKB-KW"/>
</dbReference>
<dbReference type="Gene3D" id="3.30.70.100">
    <property type="match status" value="1"/>
</dbReference>
<keyword evidence="2" id="KW-0560">Oxidoreductase</keyword>
<feature type="domain" description="ABM" evidence="1">
    <location>
        <begin position="2"/>
        <end position="93"/>
    </location>
</feature>
<dbReference type="AlphaFoldDB" id="L0RIS5"/>